<evidence type="ECO:0000313" key="5">
    <source>
        <dbReference type="EMBL" id="LAC28394.1"/>
    </source>
</evidence>
<dbReference type="InterPro" id="IPR000898">
    <property type="entry name" value="Indolamine_dOase"/>
</dbReference>
<comment type="similarity">
    <text evidence="1">Belongs to the indoleamine 2,3-dioxygenase family.</text>
</comment>
<dbReference type="PANTHER" id="PTHR28657:SF5">
    <property type="entry name" value="INDOLEAMINE 2,3-DIOXYGENASE"/>
    <property type="match status" value="1"/>
</dbReference>
<dbReference type="Pfam" id="PF01231">
    <property type="entry name" value="IDO"/>
    <property type="match status" value="1"/>
</dbReference>
<keyword evidence="3 4" id="KW-0408">Iron</keyword>
<evidence type="ECO:0000256" key="1">
    <source>
        <dbReference type="ARBA" id="ARBA00007119"/>
    </source>
</evidence>
<protein>
    <submittedName>
        <fullName evidence="5">Dioxygenase</fullName>
    </submittedName>
</protein>
<keyword evidence="5" id="KW-0223">Dioxygenase</keyword>
<evidence type="ECO:0000256" key="2">
    <source>
        <dbReference type="ARBA" id="ARBA00022723"/>
    </source>
</evidence>
<dbReference type="AlphaFoldDB" id="A0A6A7GDR1"/>
<keyword evidence="4" id="KW-0349">Heme</keyword>
<proteinExistence type="evidence at transcript level"/>
<dbReference type="EMBL" id="IACT01009284">
    <property type="protein sequence ID" value="LAC28394.1"/>
    <property type="molecule type" value="mRNA"/>
</dbReference>
<dbReference type="GO" id="GO:0005737">
    <property type="term" value="C:cytoplasm"/>
    <property type="evidence" value="ECO:0007669"/>
    <property type="project" value="TreeGrafter"/>
</dbReference>
<evidence type="ECO:0000256" key="4">
    <source>
        <dbReference type="PIRSR" id="PIRSR600898-1"/>
    </source>
</evidence>
<dbReference type="GO" id="GO:0034354">
    <property type="term" value="P:'de novo' NAD+ biosynthetic process from L-tryptophan"/>
    <property type="evidence" value="ECO:0007669"/>
    <property type="project" value="TreeGrafter"/>
</dbReference>
<dbReference type="GO" id="GO:0046872">
    <property type="term" value="F:metal ion binding"/>
    <property type="evidence" value="ECO:0007669"/>
    <property type="project" value="UniProtKB-KW"/>
</dbReference>
<accession>A0A6A7GDR1</accession>
<evidence type="ECO:0000256" key="3">
    <source>
        <dbReference type="ARBA" id="ARBA00023004"/>
    </source>
</evidence>
<feature type="binding site" description="proximal binding residue" evidence="4">
    <location>
        <position position="346"/>
    </location>
    <ligand>
        <name>heme b</name>
        <dbReference type="ChEBI" id="CHEBI:60344"/>
    </ligand>
    <ligandPart>
        <name>Fe</name>
        <dbReference type="ChEBI" id="CHEBI:18248"/>
    </ligandPart>
</feature>
<organism evidence="5">
    <name type="scientific">Hirondellea gigas</name>
    <dbReference type="NCBI Taxonomy" id="1518452"/>
    <lineage>
        <taxon>Eukaryota</taxon>
        <taxon>Metazoa</taxon>
        <taxon>Ecdysozoa</taxon>
        <taxon>Arthropoda</taxon>
        <taxon>Crustacea</taxon>
        <taxon>Multicrustacea</taxon>
        <taxon>Malacostraca</taxon>
        <taxon>Eumalacostraca</taxon>
        <taxon>Peracarida</taxon>
        <taxon>Amphipoda</taxon>
        <taxon>Amphilochidea</taxon>
        <taxon>Lysianassida</taxon>
        <taxon>Lysianassidira</taxon>
        <taxon>Lysianassoidea</taxon>
        <taxon>Lysianassidae</taxon>
        <taxon>Hirondellea</taxon>
    </lineage>
</organism>
<sequence>MDAMDEHKAVYERLRKFDVSPISGFLPEVEPLKCLPDGFLVWEELIQSIPSRLHAQNIRTAVESMPVLDITSLTTSREQNRALLVLSIIGHAYVWGETPPATTIPQCVAKPWVKISAILERPPILAYDSICSQNWARFDRNKPVELGNIYVLNNFYGGIDEAWFYLVSVDIEARGAPALYSICCAQENVKRKNVIGLITDMRDIRRVILDMTTTLSRMSEHCSPWGFYHRVRKFLAGWTSHNLHNSGVVYENQFDNEPQKFHGGSAAQSSLLPSLDAVLGVSHHSKQSNGYLKEMRRYMPVAFRGFIESVENGPNVRDFVDQSSSQPLKEMFNKCAIALKEFRDLHIRIVCQYIINQSSSGREKGTGGTSILPFLKASRDETSSARVP</sequence>
<dbReference type="PANTHER" id="PTHR28657">
    <property type="entry name" value="INDOLEAMINE 2,3-DIOXYGENASE"/>
    <property type="match status" value="1"/>
</dbReference>
<dbReference type="GO" id="GO:0019441">
    <property type="term" value="P:L-tryptophan catabolic process to kynurenine"/>
    <property type="evidence" value="ECO:0007669"/>
    <property type="project" value="InterPro"/>
</dbReference>
<dbReference type="GO" id="GO:0020037">
    <property type="term" value="F:heme binding"/>
    <property type="evidence" value="ECO:0007669"/>
    <property type="project" value="InterPro"/>
</dbReference>
<dbReference type="GO" id="GO:0033754">
    <property type="term" value="F:indoleamine 2,3-dioxygenase activity"/>
    <property type="evidence" value="ECO:0007669"/>
    <property type="project" value="TreeGrafter"/>
</dbReference>
<dbReference type="InterPro" id="IPR037217">
    <property type="entry name" value="Trp/Indoleamine_2_3_dOase-like"/>
</dbReference>
<keyword evidence="5" id="KW-0560">Oxidoreductase</keyword>
<name>A0A6A7GDR1_9CRUS</name>
<dbReference type="Gene3D" id="1.20.58.480">
    <property type="match status" value="1"/>
</dbReference>
<reference evidence="5" key="1">
    <citation type="submission" date="2017-11" db="EMBL/GenBank/DDBJ databases">
        <title>The sensing device of the deep-sea amphipod.</title>
        <authorList>
            <person name="Kobayashi H."/>
            <person name="Nagahama T."/>
            <person name="Arai W."/>
            <person name="Sasagawa Y."/>
            <person name="Umeda M."/>
            <person name="Hayashi T."/>
            <person name="Nikaido I."/>
            <person name="Watanabe H."/>
            <person name="Oguri K."/>
            <person name="Kitazato H."/>
            <person name="Fujioka K."/>
            <person name="Kido Y."/>
            <person name="Takami H."/>
        </authorList>
    </citation>
    <scope>NUCLEOTIDE SEQUENCE</scope>
    <source>
        <tissue evidence="5">Whole body</tissue>
    </source>
</reference>
<dbReference type="SUPFAM" id="SSF140959">
    <property type="entry name" value="Indolic compounds 2,3-dioxygenase-like"/>
    <property type="match status" value="1"/>
</dbReference>
<keyword evidence="2 4" id="KW-0479">Metal-binding</keyword>